<evidence type="ECO:0000256" key="1">
    <source>
        <dbReference type="SAM" id="MobiDB-lite"/>
    </source>
</evidence>
<feature type="compositionally biased region" description="Pro residues" evidence="1">
    <location>
        <begin position="147"/>
        <end position="156"/>
    </location>
</feature>
<keyword evidence="3" id="KW-1185">Reference proteome</keyword>
<dbReference type="OrthoDB" id="2530523at2759"/>
<name>A0A9P1M9K6_9PEZI</name>
<reference evidence="2" key="1">
    <citation type="submission" date="2022-11" db="EMBL/GenBank/DDBJ databases">
        <authorList>
            <person name="Scott C."/>
            <person name="Bruce N."/>
        </authorList>
    </citation>
    <scope>NUCLEOTIDE SEQUENCE</scope>
</reference>
<proteinExistence type="predicted"/>
<dbReference type="AlphaFoldDB" id="A0A9P1M9K6"/>
<organism evidence="2 3">
    <name type="scientific">Parascedosporium putredinis</name>
    <dbReference type="NCBI Taxonomy" id="1442378"/>
    <lineage>
        <taxon>Eukaryota</taxon>
        <taxon>Fungi</taxon>
        <taxon>Dikarya</taxon>
        <taxon>Ascomycota</taxon>
        <taxon>Pezizomycotina</taxon>
        <taxon>Sordariomycetes</taxon>
        <taxon>Hypocreomycetidae</taxon>
        <taxon>Microascales</taxon>
        <taxon>Microascaceae</taxon>
        <taxon>Parascedosporium</taxon>
    </lineage>
</organism>
<accession>A0A9P1M9K6</accession>
<comment type="caution">
    <text evidence="2">The sequence shown here is derived from an EMBL/GenBank/DDBJ whole genome shotgun (WGS) entry which is preliminary data.</text>
</comment>
<gene>
    <name evidence="2" type="ORF">PPNO1_LOCUS4549</name>
</gene>
<feature type="compositionally biased region" description="Low complexity" evidence="1">
    <location>
        <begin position="130"/>
        <end position="146"/>
    </location>
</feature>
<evidence type="ECO:0000313" key="3">
    <source>
        <dbReference type="Proteomes" id="UP000838763"/>
    </source>
</evidence>
<feature type="compositionally biased region" description="Polar residues" evidence="1">
    <location>
        <begin position="168"/>
        <end position="192"/>
    </location>
</feature>
<dbReference type="EMBL" id="CALLCH030000012">
    <property type="protein sequence ID" value="CAI4214821.1"/>
    <property type="molecule type" value="Genomic_DNA"/>
</dbReference>
<protein>
    <submittedName>
        <fullName evidence="2">Uncharacterized protein</fullName>
    </submittedName>
</protein>
<dbReference type="Proteomes" id="UP000838763">
    <property type="component" value="Unassembled WGS sequence"/>
</dbReference>
<sequence>MQQPGQVAPGQPGQQMMFNPQQFAAMGGQAPFAPGGPNAGMMQGPGPGGMVQNPAMAQMGGGGQMPGFQQGAFMNAQYPAGHQQFNPNFMAAQGMPAGYQMTAAGLAAQQQQMLQQRMAAQQQAGGGMTPTGTPQRPMSASQNTPNPNMPTPPQPQTPQQEPAISYPQPGSQSHTPTAQGPNATISTPQTPTFPGGQGIGANAMQVPLSPQFTAVERERFSILLDINQELLYESMQLQHTQLELKKELTGPEGSSDAEKKRVEEVSQDFTQCLRRLNANLQYLAALADRKNKLPPCPVIISAPPLNMSLDIKYLPEGTDGAANTPADPVADRQDRNKYLQELYAKLQALFPGIDPKKNRLSPYRTRDRAVRNPARCSRRGRWAVKSDLAEIETWYLNRFLAMPSFIALFEPGHAAEVMPALSPSMKE</sequence>
<evidence type="ECO:0000313" key="2">
    <source>
        <dbReference type="EMBL" id="CAI4214821.1"/>
    </source>
</evidence>
<feature type="region of interest" description="Disordered" evidence="1">
    <location>
        <begin position="115"/>
        <end position="202"/>
    </location>
</feature>